<dbReference type="CDD" id="cd00009">
    <property type="entry name" value="AAA"/>
    <property type="match status" value="1"/>
</dbReference>
<feature type="domain" description="Sigma-54 factor interaction" evidence="14">
    <location>
        <begin position="204"/>
        <end position="432"/>
    </location>
</feature>
<dbReference type="InterPro" id="IPR003018">
    <property type="entry name" value="GAF"/>
</dbReference>
<dbReference type="Pfam" id="PF02954">
    <property type="entry name" value="HTH_8"/>
    <property type="match status" value="1"/>
</dbReference>
<dbReference type="PROSITE" id="PS00676">
    <property type="entry name" value="SIGMA54_INTERACT_2"/>
    <property type="match status" value="1"/>
</dbReference>
<dbReference type="InterPro" id="IPR002197">
    <property type="entry name" value="HTH_Fis"/>
</dbReference>
<organism evidence="15 16">
    <name type="scientific">Vibrio ulleungensis</name>
    <dbReference type="NCBI Taxonomy" id="2807619"/>
    <lineage>
        <taxon>Bacteria</taxon>
        <taxon>Pseudomonadati</taxon>
        <taxon>Pseudomonadota</taxon>
        <taxon>Gammaproteobacteria</taxon>
        <taxon>Vibrionales</taxon>
        <taxon>Vibrionaceae</taxon>
        <taxon>Vibrio</taxon>
    </lineage>
</organism>
<dbReference type="InterPro" id="IPR027417">
    <property type="entry name" value="P-loop_NTPase"/>
</dbReference>
<dbReference type="InterPro" id="IPR010113">
    <property type="entry name" value="Nif-specific_regulatory_prot"/>
</dbReference>
<keyword evidence="16" id="KW-1185">Reference proteome</keyword>
<evidence type="ECO:0000256" key="6">
    <source>
        <dbReference type="ARBA" id="ARBA00023012"/>
    </source>
</evidence>
<evidence type="ECO:0000256" key="7">
    <source>
        <dbReference type="ARBA" id="ARBA00023015"/>
    </source>
</evidence>
<evidence type="ECO:0000256" key="13">
    <source>
        <dbReference type="SAM" id="MobiDB-lite"/>
    </source>
</evidence>
<dbReference type="SMART" id="SM00065">
    <property type="entry name" value="GAF"/>
    <property type="match status" value="1"/>
</dbReference>
<evidence type="ECO:0000259" key="14">
    <source>
        <dbReference type="PROSITE" id="PS50045"/>
    </source>
</evidence>
<dbReference type="NCBIfam" id="TIGR01817">
    <property type="entry name" value="nifA"/>
    <property type="match status" value="1"/>
</dbReference>
<dbReference type="Gene3D" id="3.30.450.40">
    <property type="match status" value="1"/>
</dbReference>
<keyword evidence="4" id="KW-0547">Nucleotide-binding</keyword>
<evidence type="ECO:0000313" key="16">
    <source>
        <dbReference type="Proteomes" id="UP000809621"/>
    </source>
</evidence>
<evidence type="ECO:0000256" key="1">
    <source>
        <dbReference type="ARBA" id="ARBA00002167"/>
    </source>
</evidence>
<evidence type="ECO:0000256" key="5">
    <source>
        <dbReference type="ARBA" id="ARBA00022840"/>
    </source>
</evidence>
<sequence length="526" mass="59141">MVIEHSIVELERKLLSAMYRISSQLNISLNYAESAQQALEILHDECSLMCGLLTIKDPDKDTLLVKSLHSPDYQLESNDKPVSYRSGEGIIGNMLEQGDAIVVRNLGDDLRFIDKLAIYDYDKPFICVPLKNAQAEIIGALSAQPKCTSDQKIALLSRFLEMVANLIAKNVQLATQVEHQKTQLVNERDGLKRKIRNNYSFDNLVGHSQVMRKIFEQIRLVSRWDSTVLLRGESGTGKEVLANAIHYNSPRASFPFVKLNCAALPDNLLESELFGHEKGAFTGAIKQRKGRFELADKGTIFLDEIGETSPAFQAKLLRVLQEQEFERVGGSTTISVDVRVIAATNRNLESEVAAEQFREDLYYRLNVMPMYLPALRERIEDIPDLSEFMLTKIGNKQQRKITISGSAIRHLMGYHWPGNVRELENTLERASIMCESGSITPEHISFPQPMANIAVRPASQPQTFESPPPITSGASQPQNANDEKQTVIDALEQSGWVKAKAARLLNMTPRQVAYRIQIMDIEMKKI</sequence>
<dbReference type="PROSITE" id="PS50045">
    <property type="entry name" value="SIGMA54_INTERACT_4"/>
    <property type="match status" value="1"/>
</dbReference>
<dbReference type="Proteomes" id="UP000809621">
    <property type="component" value="Unassembled WGS sequence"/>
</dbReference>
<dbReference type="Gene3D" id="3.40.50.300">
    <property type="entry name" value="P-loop containing nucleotide triphosphate hydrolases"/>
    <property type="match status" value="1"/>
</dbReference>
<accession>A0ABS2HEW2</accession>
<evidence type="ECO:0000256" key="3">
    <source>
        <dbReference type="ARBA" id="ARBA00015308"/>
    </source>
</evidence>
<dbReference type="RefSeq" id="WP_205157161.1">
    <property type="nucleotide sequence ID" value="NZ_JAFEUM010000001.1"/>
</dbReference>
<dbReference type="InterPro" id="IPR029016">
    <property type="entry name" value="GAF-like_dom_sf"/>
</dbReference>
<dbReference type="EMBL" id="JAFEUM010000001">
    <property type="protein sequence ID" value="MBM7035569.1"/>
    <property type="molecule type" value="Genomic_DNA"/>
</dbReference>
<keyword evidence="8 12" id="KW-0238">DNA-binding</keyword>
<dbReference type="Pfam" id="PF25601">
    <property type="entry name" value="AAA_lid_14"/>
    <property type="match status" value="1"/>
</dbReference>
<dbReference type="InterPro" id="IPR002078">
    <property type="entry name" value="Sigma_54_int"/>
</dbReference>
<dbReference type="PROSITE" id="PS00688">
    <property type="entry name" value="SIGMA54_INTERACT_3"/>
    <property type="match status" value="1"/>
</dbReference>
<dbReference type="Pfam" id="PF00158">
    <property type="entry name" value="Sigma54_activat"/>
    <property type="match status" value="1"/>
</dbReference>
<dbReference type="PRINTS" id="PR01590">
    <property type="entry name" value="HTHFIS"/>
</dbReference>
<evidence type="ECO:0000256" key="10">
    <source>
        <dbReference type="ARBA" id="ARBA00023163"/>
    </source>
</evidence>
<reference evidence="15 16" key="1">
    <citation type="submission" date="2021-02" db="EMBL/GenBank/DDBJ databases">
        <authorList>
            <person name="Park J.-S."/>
        </authorList>
    </citation>
    <scope>NUCLEOTIDE SEQUENCE [LARGE SCALE GENOMIC DNA]</scope>
    <source>
        <strain evidence="15 16">188UL20-2</strain>
    </source>
</reference>
<keyword evidence="11 12" id="KW-0535">Nitrogen fixation</keyword>
<dbReference type="InterPro" id="IPR025662">
    <property type="entry name" value="Sigma_54_int_dom_ATP-bd_1"/>
</dbReference>
<dbReference type="PANTHER" id="PTHR32071:SF117">
    <property type="entry name" value="PTS-DEPENDENT DIHYDROXYACETONE KINASE OPERON REGULATORY PROTEIN-RELATED"/>
    <property type="match status" value="1"/>
</dbReference>
<keyword evidence="9 12" id="KW-0010">Activator</keyword>
<keyword evidence="10 12" id="KW-0804">Transcription</keyword>
<dbReference type="Gene3D" id="1.10.8.60">
    <property type="match status" value="1"/>
</dbReference>
<comment type="caution">
    <text evidence="15">The sequence shown here is derived from an EMBL/GenBank/DDBJ whole genome shotgun (WGS) entry which is preliminary data.</text>
</comment>
<keyword evidence="5" id="KW-0067">ATP-binding</keyword>
<keyword evidence="6 12" id="KW-0902">Two-component regulatory system</keyword>
<evidence type="ECO:0000256" key="11">
    <source>
        <dbReference type="ARBA" id="ARBA00023231"/>
    </source>
</evidence>
<comment type="subunit">
    <text evidence="2 12">Interacts with sigma-54.</text>
</comment>
<dbReference type="Pfam" id="PF13185">
    <property type="entry name" value="GAF_2"/>
    <property type="match status" value="1"/>
</dbReference>
<name>A0ABS2HEW2_9VIBR</name>
<evidence type="ECO:0000256" key="4">
    <source>
        <dbReference type="ARBA" id="ARBA00022741"/>
    </source>
</evidence>
<evidence type="ECO:0000256" key="2">
    <source>
        <dbReference type="ARBA" id="ARBA00011135"/>
    </source>
</evidence>
<proteinExistence type="predicted"/>
<evidence type="ECO:0000256" key="8">
    <source>
        <dbReference type="ARBA" id="ARBA00023125"/>
    </source>
</evidence>
<dbReference type="InterPro" id="IPR003593">
    <property type="entry name" value="AAA+_ATPase"/>
</dbReference>
<dbReference type="SUPFAM" id="SSF55781">
    <property type="entry name" value="GAF domain-like"/>
    <property type="match status" value="1"/>
</dbReference>
<dbReference type="PANTHER" id="PTHR32071">
    <property type="entry name" value="TRANSCRIPTIONAL REGULATORY PROTEIN"/>
    <property type="match status" value="1"/>
</dbReference>
<dbReference type="InterPro" id="IPR025943">
    <property type="entry name" value="Sigma_54_int_dom_ATP-bd_2"/>
</dbReference>
<dbReference type="Gene3D" id="1.10.10.60">
    <property type="entry name" value="Homeodomain-like"/>
    <property type="match status" value="1"/>
</dbReference>
<dbReference type="InterPro" id="IPR025944">
    <property type="entry name" value="Sigma_54_int_dom_CS"/>
</dbReference>
<comment type="function">
    <text evidence="1 12">Required for activation of most nif operons, which are directly involved in nitrogen fixation.</text>
</comment>
<gene>
    <name evidence="15" type="primary">nifA</name>
    <name evidence="15" type="ORF">JQC93_04040</name>
</gene>
<protein>
    <recommendedName>
        <fullName evidence="3 12">Nif-specific regulatory protein</fullName>
    </recommendedName>
</protein>
<evidence type="ECO:0000256" key="12">
    <source>
        <dbReference type="RuleBase" id="RU368029"/>
    </source>
</evidence>
<dbReference type="SUPFAM" id="SSF52540">
    <property type="entry name" value="P-loop containing nucleoside triphosphate hydrolases"/>
    <property type="match status" value="1"/>
</dbReference>
<feature type="region of interest" description="Disordered" evidence="13">
    <location>
        <begin position="458"/>
        <end position="482"/>
    </location>
</feature>
<dbReference type="InterPro" id="IPR058031">
    <property type="entry name" value="AAA_lid_NorR"/>
</dbReference>
<evidence type="ECO:0000313" key="15">
    <source>
        <dbReference type="EMBL" id="MBM7035569.1"/>
    </source>
</evidence>
<evidence type="ECO:0000256" key="9">
    <source>
        <dbReference type="ARBA" id="ARBA00023159"/>
    </source>
</evidence>
<dbReference type="SMART" id="SM00382">
    <property type="entry name" value="AAA"/>
    <property type="match status" value="1"/>
</dbReference>
<keyword evidence="7 12" id="KW-0805">Transcription regulation</keyword>
<dbReference type="PROSITE" id="PS00675">
    <property type="entry name" value="SIGMA54_INTERACT_1"/>
    <property type="match status" value="1"/>
</dbReference>